<feature type="compositionally biased region" description="Acidic residues" evidence="2">
    <location>
        <begin position="401"/>
        <end position="425"/>
    </location>
</feature>
<evidence type="ECO:0000313" key="3">
    <source>
        <dbReference type="EMBL" id="QHT93661.1"/>
    </source>
</evidence>
<sequence>MNVYQADDTFPFDKMALEMPMAMPNNSYFTSLTIDGKSIYIETPQINTKQGIVKGAKKTTCDLLFSTSETGFINWTETLESTCHGLVYLNSGDWFQEKLEYDDIENAFAPSMKSYKSGKFQVCRCNVPTNHHTGNPITKIYDEGETLIPCSDINEQSQLICIVELKGIRFTTRSFQIDYELRQAMVMAVDTVFDKCLIKKGSRQQEPTQKIGIPIPKFIPQPHNKEDTTENDNEEAEKHKEHEKDKIDSTEVTDTLTPILVDQETINEVVKSPTLLTEHIFDDIEKETSATNEDVPNLEIIDKQENEPLNQEKTNTNELIATPEEIVINKKNNEDLEILDMDTAFDITSNDENTIMEIKKPNQVYHEIYKKAKERAKELKRQAIEAILEANSLKNTYMLDGIDDSDEEDMQSLSSDSDEEHEQVD</sequence>
<feature type="compositionally biased region" description="Basic and acidic residues" evidence="2">
    <location>
        <begin position="236"/>
        <end position="249"/>
    </location>
</feature>
<accession>A0A6C0IKA3</accession>
<feature type="region of interest" description="Disordered" evidence="2">
    <location>
        <begin position="213"/>
        <end position="250"/>
    </location>
</feature>
<evidence type="ECO:0000256" key="2">
    <source>
        <dbReference type="SAM" id="MobiDB-lite"/>
    </source>
</evidence>
<organism evidence="3">
    <name type="scientific">viral metagenome</name>
    <dbReference type="NCBI Taxonomy" id="1070528"/>
    <lineage>
        <taxon>unclassified sequences</taxon>
        <taxon>metagenomes</taxon>
        <taxon>organismal metagenomes</taxon>
    </lineage>
</organism>
<proteinExistence type="predicted"/>
<feature type="coiled-coil region" evidence="1">
    <location>
        <begin position="362"/>
        <end position="396"/>
    </location>
</feature>
<evidence type="ECO:0000256" key="1">
    <source>
        <dbReference type="SAM" id="Coils"/>
    </source>
</evidence>
<dbReference type="EMBL" id="MN740209">
    <property type="protein sequence ID" value="QHT93661.1"/>
    <property type="molecule type" value="Genomic_DNA"/>
</dbReference>
<reference evidence="3" key="1">
    <citation type="journal article" date="2020" name="Nature">
        <title>Giant virus diversity and host interactions through global metagenomics.</title>
        <authorList>
            <person name="Schulz F."/>
            <person name="Roux S."/>
            <person name="Paez-Espino D."/>
            <person name="Jungbluth S."/>
            <person name="Walsh D.A."/>
            <person name="Denef V.J."/>
            <person name="McMahon K.D."/>
            <person name="Konstantinidis K.T."/>
            <person name="Eloe-Fadrosh E.A."/>
            <person name="Kyrpides N.C."/>
            <person name="Woyke T."/>
        </authorList>
    </citation>
    <scope>NUCLEOTIDE SEQUENCE</scope>
    <source>
        <strain evidence="3">GVMAG-M-3300024252-29</strain>
    </source>
</reference>
<keyword evidence="1" id="KW-0175">Coiled coil</keyword>
<feature type="region of interest" description="Disordered" evidence="2">
    <location>
        <begin position="397"/>
        <end position="425"/>
    </location>
</feature>
<name>A0A6C0IKA3_9ZZZZ</name>
<dbReference type="AlphaFoldDB" id="A0A6C0IKA3"/>
<protein>
    <submittedName>
        <fullName evidence="3">Uncharacterized protein</fullName>
    </submittedName>
</protein>